<comment type="subcellular location">
    <subcellularLocation>
        <location evidence="1 9">Cell inner membrane</location>
        <topology evidence="1 9">Multi-pass membrane protein</topology>
    </subcellularLocation>
</comment>
<evidence type="ECO:0000256" key="7">
    <source>
        <dbReference type="ARBA" id="ARBA00023136"/>
    </source>
</evidence>
<dbReference type="EMBL" id="AP025637">
    <property type="protein sequence ID" value="BDG72393.1"/>
    <property type="molecule type" value="Genomic_DNA"/>
</dbReference>
<comment type="function">
    <text evidence="9">Part of the tripartite ATP-independent periplasmic (TRAP) transport system.</text>
</comment>
<feature type="domain" description="Tripartite ATP-independent periplasmic transporters DctQ component" evidence="10">
    <location>
        <begin position="34"/>
        <end position="165"/>
    </location>
</feature>
<comment type="subunit">
    <text evidence="9">The complex comprises the extracytoplasmic solute receptor protein and the two transmembrane proteins.</text>
</comment>
<gene>
    <name evidence="11" type="ORF">Rmf_23220</name>
</gene>
<dbReference type="Pfam" id="PF04290">
    <property type="entry name" value="DctQ"/>
    <property type="match status" value="1"/>
</dbReference>
<evidence type="ECO:0000256" key="5">
    <source>
        <dbReference type="ARBA" id="ARBA00022692"/>
    </source>
</evidence>
<keyword evidence="4 9" id="KW-0997">Cell inner membrane</keyword>
<keyword evidence="7 9" id="KW-0472">Membrane</keyword>
<feature type="transmembrane region" description="Helical" evidence="9">
    <location>
        <begin position="25"/>
        <end position="46"/>
    </location>
</feature>
<keyword evidence="5 9" id="KW-0812">Transmembrane</keyword>
<keyword evidence="6 9" id="KW-1133">Transmembrane helix</keyword>
<evidence type="ECO:0000256" key="4">
    <source>
        <dbReference type="ARBA" id="ARBA00022519"/>
    </source>
</evidence>
<organism evidence="11 12">
    <name type="scientific">Roseomonas fluvialis</name>
    <dbReference type="NCBI Taxonomy" id="1750527"/>
    <lineage>
        <taxon>Bacteria</taxon>
        <taxon>Pseudomonadati</taxon>
        <taxon>Pseudomonadota</taxon>
        <taxon>Alphaproteobacteria</taxon>
        <taxon>Acetobacterales</taxon>
        <taxon>Roseomonadaceae</taxon>
        <taxon>Roseomonas</taxon>
    </lineage>
</organism>
<evidence type="ECO:0000256" key="9">
    <source>
        <dbReference type="RuleBase" id="RU369079"/>
    </source>
</evidence>
<dbReference type="InterPro" id="IPR055348">
    <property type="entry name" value="DctQ"/>
</dbReference>
<comment type="similarity">
    <text evidence="8 9">Belongs to the TRAP transporter small permease family.</text>
</comment>
<proteinExistence type="inferred from homology"/>
<dbReference type="PANTHER" id="PTHR35011:SF10">
    <property type="entry name" value="TRAP TRANSPORTER SMALL PERMEASE PROTEIN"/>
    <property type="match status" value="1"/>
</dbReference>
<accession>A0ABN6P3U3</accession>
<evidence type="ECO:0000256" key="6">
    <source>
        <dbReference type="ARBA" id="ARBA00022989"/>
    </source>
</evidence>
<evidence type="ECO:0000313" key="12">
    <source>
        <dbReference type="Proteomes" id="UP000831327"/>
    </source>
</evidence>
<sequence>MSAELDPAAAQPEPRTRLPLTFERVLLALAMSAMALITAANVAARYLTNVSLAVTEEYSVVLMVIVTLVGAALATAAGRNIRVEYFTGLMPAPWQRRAEILALLLAITCFGLLAYFGAKLAYDEYRFEVLSNGLGNPNWLYTGWLPLLSLLVIGRAAGRLVRIARGEAA</sequence>
<reference evidence="11 12" key="1">
    <citation type="journal article" date="2016" name="Microbes Environ.">
        <title>Phylogenetically diverse aerobic anoxygenic phototrophic bacteria isolated from epilithic biofilms in Tama river, Japan.</title>
        <authorList>
            <person name="Hirose S."/>
            <person name="Matsuura K."/>
            <person name="Haruta S."/>
        </authorList>
    </citation>
    <scope>NUCLEOTIDE SEQUENCE [LARGE SCALE GENOMIC DNA]</scope>
    <source>
        <strain evidence="11 12">S08</strain>
    </source>
</reference>
<evidence type="ECO:0000256" key="3">
    <source>
        <dbReference type="ARBA" id="ARBA00022475"/>
    </source>
</evidence>
<keyword evidence="3" id="KW-1003">Cell membrane</keyword>
<protein>
    <recommendedName>
        <fullName evidence="9">TRAP transporter small permease protein</fullName>
    </recommendedName>
</protein>
<keyword evidence="12" id="KW-1185">Reference proteome</keyword>
<evidence type="ECO:0000259" key="10">
    <source>
        <dbReference type="Pfam" id="PF04290"/>
    </source>
</evidence>
<feature type="transmembrane region" description="Helical" evidence="9">
    <location>
        <begin position="138"/>
        <end position="157"/>
    </location>
</feature>
<name>A0ABN6P3U3_9PROT</name>
<feature type="transmembrane region" description="Helical" evidence="9">
    <location>
        <begin position="98"/>
        <end position="118"/>
    </location>
</feature>
<feature type="transmembrane region" description="Helical" evidence="9">
    <location>
        <begin position="58"/>
        <end position="77"/>
    </location>
</feature>
<dbReference type="PANTHER" id="PTHR35011">
    <property type="entry name" value="2,3-DIKETO-L-GULONATE TRAP TRANSPORTER SMALL PERMEASE PROTEIN YIAM"/>
    <property type="match status" value="1"/>
</dbReference>
<evidence type="ECO:0000313" key="11">
    <source>
        <dbReference type="EMBL" id="BDG72393.1"/>
    </source>
</evidence>
<evidence type="ECO:0000256" key="1">
    <source>
        <dbReference type="ARBA" id="ARBA00004429"/>
    </source>
</evidence>
<dbReference type="InterPro" id="IPR007387">
    <property type="entry name" value="TRAP_DctQ"/>
</dbReference>
<dbReference type="RefSeq" id="WP_244459599.1">
    <property type="nucleotide sequence ID" value="NZ_AP025637.1"/>
</dbReference>
<keyword evidence="2 9" id="KW-0813">Transport</keyword>
<evidence type="ECO:0000256" key="2">
    <source>
        <dbReference type="ARBA" id="ARBA00022448"/>
    </source>
</evidence>
<evidence type="ECO:0000256" key="8">
    <source>
        <dbReference type="ARBA" id="ARBA00038436"/>
    </source>
</evidence>
<dbReference type="Proteomes" id="UP000831327">
    <property type="component" value="Chromosome"/>
</dbReference>